<keyword evidence="5" id="KW-1185">Reference proteome</keyword>
<evidence type="ECO:0000256" key="1">
    <source>
        <dbReference type="SAM" id="MobiDB-lite"/>
    </source>
</evidence>
<feature type="chain" id="PRO_5039103195" description="SH3b domain-containing protein" evidence="2">
    <location>
        <begin position="26"/>
        <end position="1342"/>
    </location>
</feature>
<feature type="signal peptide" evidence="2">
    <location>
        <begin position="1"/>
        <end position="25"/>
    </location>
</feature>
<feature type="compositionally biased region" description="Acidic residues" evidence="1">
    <location>
        <begin position="243"/>
        <end position="264"/>
    </location>
</feature>
<sequence>MVVKTKTTRVFILFMCFLMTFGSFGSLTGSQVSANENEEGYEDDEDSGQDEPFILGLPLEEGDEDQQVNVLKEKLVLAELFEGSIDETFDEELVKAVSEFQAAQELEVTGEYNQETREVLIDYLQTEKNVVYKIGDEQEDIAELKQTLSLLEYGHFPEAPSNYYGEVTKNVVEEFQHIQELEVTGAVTEETNEVLDALVDEFKAAQTLEEEAVEESTYDEEQSDSETTEEDAAEETTSREETNEGEEEGEAEEQQETNEVEEGDSEKAKEEESTEIDGQEVEEGVEEESAEEESETNHTESSTDEEATEEAKEEAKEDEVKDADIDQESNEESVETEEAEQEENQDQQEESIDSAETDEAGLESFSMSIMSTEEEPSLTLPFEDGDAGDAIVSLKQDLTALGFGNFPSGPSNRYGPVTMGVVEAFQDYYGLNGTGITDQQTLDQLEAELNTIYRDGQAHEEIREMKIQLTELGYGNFPESPSDRYGSVTSGVVSEFQASEGLVVNGLGDSVTIALLERTYEEEVFEAENLTVPYEDGDSGAAIVTLKEDLTRLGFGNFPTDPSNRYGPVTMGVVEQFQRYYGLSATGNTDQRTLDRLSSELSTIYRDGQAHRDIVTLKEDLTRVGYGNFPSNPSNRYGSVTAGVVSEFQRHEDLVVNGIGDSVTIAKLKQRTNEYYNSTLALPYEDGDAGDLIVDLKKDLTTLGFGNFPSNPSNRYGSVTMGVVKEFQKYFGLRETGVTDQLTMEQLQQELKTPYRDGQANSAIIQLKENLTTLGYGNFPTNPSNRYGAVTSGVVSEFQASQGLVVNGLGDSVTLAKIQTLLPVEESIGTGTVTSSSNLNVRSGPGMSYGIVGQLPRGTEVELLEESGMWFRISHPSITSAPAYVSGSFIRVETDGLSLPYEDGDEGDEIVDLKKNLTKLGFGNFPSSPSNRYGPVTEGVVKDFQSYYGLSATGKVTQGTLDYIDEVLSSSYRLGQKHSGVIELKKNLRQLGFGNFSSSPTNSYGETTERVVKEFQQHHGLAVNGIGDSVTLMKINSELNKIGETDYDRSYSMTLQQMLDRQMTLGPQTDLYGGGWQNAKRDDVAFYLDPTNFTLDPSHRDMYQFLVLSQTSGVSASQLNNILRNKGILHNQGAVFKDTAEKNSVNDIYLISHALLETGHGTSILSNGSIEVGLISTNKWVSVQPTSSGNRTYILENVYNDRLDRWSWIRTRNDDFDTSKIDMKKTYNMFGIEAVDSDPYTRGSVRAFREGWFTPEASIRGGAQFISSNYFARGQDTLYKMRWDPDFHESALNSNISVGRSWASQYATDIGWAWKQTRMIKELYDQIESPYLPFEIPSYLEK</sequence>
<feature type="compositionally biased region" description="Acidic residues" evidence="1">
    <location>
        <begin position="325"/>
        <end position="358"/>
    </location>
</feature>
<name>A0A323TCM0_9BACI</name>
<feature type="region of interest" description="Disordered" evidence="1">
    <location>
        <begin position="208"/>
        <end position="358"/>
    </location>
</feature>
<dbReference type="SMART" id="SM00287">
    <property type="entry name" value="SH3b"/>
    <property type="match status" value="1"/>
</dbReference>
<dbReference type="Proteomes" id="UP000248214">
    <property type="component" value="Unassembled WGS sequence"/>
</dbReference>
<dbReference type="InterPro" id="IPR036365">
    <property type="entry name" value="PGBD-like_sf"/>
</dbReference>
<proteinExistence type="predicted"/>
<evidence type="ECO:0000256" key="2">
    <source>
        <dbReference type="SAM" id="SignalP"/>
    </source>
</evidence>
<dbReference type="GO" id="GO:0004040">
    <property type="term" value="F:amidase activity"/>
    <property type="evidence" value="ECO:0007669"/>
    <property type="project" value="InterPro"/>
</dbReference>
<organism evidence="4 5">
    <name type="scientific">Salipaludibacillus keqinensis</name>
    <dbReference type="NCBI Taxonomy" id="2045207"/>
    <lineage>
        <taxon>Bacteria</taxon>
        <taxon>Bacillati</taxon>
        <taxon>Bacillota</taxon>
        <taxon>Bacilli</taxon>
        <taxon>Bacillales</taxon>
        <taxon>Bacillaceae</taxon>
    </lineage>
</organism>
<evidence type="ECO:0000313" key="5">
    <source>
        <dbReference type="Proteomes" id="UP000248214"/>
    </source>
</evidence>
<keyword evidence="2" id="KW-0732">Signal</keyword>
<dbReference type="InterPro" id="IPR002477">
    <property type="entry name" value="Peptidoglycan-bd-like"/>
</dbReference>
<feature type="compositionally biased region" description="Acidic residues" evidence="1">
    <location>
        <begin position="208"/>
        <end position="234"/>
    </location>
</feature>
<dbReference type="EMBL" id="PDOD01000003">
    <property type="protein sequence ID" value="PYZ92550.1"/>
    <property type="molecule type" value="Genomic_DNA"/>
</dbReference>
<dbReference type="Gene3D" id="2.30.30.40">
    <property type="entry name" value="SH3 Domains"/>
    <property type="match status" value="1"/>
</dbReference>
<dbReference type="Pfam" id="PF01471">
    <property type="entry name" value="PG_binding_1"/>
    <property type="match status" value="10"/>
</dbReference>
<accession>A0A323TCM0</accession>
<protein>
    <recommendedName>
        <fullName evidence="3">SH3b domain-containing protein</fullName>
    </recommendedName>
</protein>
<dbReference type="PROSITE" id="PS51781">
    <property type="entry name" value="SH3B"/>
    <property type="match status" value="1"/>
</dbReference>
<reference evidence="4 5" key="1">
    <citation type="submission" date="2017-10" db="EMBL/GenBank/DDBJ databases">
        <title>Bacillus sp. nov., a halophilic bacterium isolated from a Keqin Lake.</title>
        <authorList>
            <person name="Wang H."/>
        </authorList>
    </citation>
    <scope>NUCLEOTIDE SEQUENCE [LARGE SCALE GENOMIC DNA]</scope>
    <source>
        <strain evidence="4 5">KQ-12</strain>
    </source>
</reference>
<feature type="domain" description="SH3b" evidence="3">
    <location>
        <begin position="828"/>
        <end position="894"/>
    </location>
</feature>
<evidence type="ECO:0000259" key="3">
    <source>
        <dbReference type="PROSITE" id="PS51781"/>
    </source>
</evidence>
<comment type="caution">
    <text evidence="4">The sequence shown here is derived from an EMBL/GenBank/DDBJ whole genome shotgun (WGS) entry which is preliminary data.</text>
</comment>
<dbReference type="Pfam" id="PF08239">
    <property type="entry name" value="SH3_3"/>
    <property type="match status" value="1"/>
</dbReference>
<evidence type="ECO:0000313" key="4">
    <source>
        <dbReference type="EMBL" id="PYZ92550.1"/>
    </source>
</evidence>
<feature type="compositionally biased region" description="Acidic residues" evidence="1">
    <location>
        <begin position="272"/>
        <end position="294"/>
    </location>
</feature>
<dbReference type="InterPro" id="IPR003646">
    <property type="entry name" value="SH3-like_bac-type"/>
</dbReference>
<dbReference type="SMART" id="SM00047">
    <property type="entry name" value="LYZ2"/>
    <property type="match status" value="1"/>
</dbReference>
<feature type="compositionally biased region" description="Basic and acidic residues" evidence="1">
    <location>
        <begin position="309"/>
        <end position="324"/>
    </location>
</feature>
<dbReference type="InterPro" id="IPR002901">
    <property type="entry name" value="MGlyc_endo_b_GlcNAc-like_dom"/>
</dbReference>
<gene>
    <name evidence="4" type="ORF">CR194_12840</name>
</gene>
<dbReference type="InterPro" id="IPR036366">
    <property type="entry name" value="PGBDSf"/>
</dbReference>
<dbReference type="SUPFAM" id="SSF47090">
    <property type="entry name" value="PGBD-like"/>
    <property type="match status" value="10"/>
</dbReference>
<dbReference type="Gene3D" id="1.10.101.10">
    <property type="entry name" value="PGBD-like superfamily/PGBD"/>
    <property type="match status" value="10"/>
</dbReference>